<evidence type="ECO:0000256" key="5">
    <source>
        <dbReference type="ARBA" id="ARBA00013433"/>
    </source>
</evidence>
<evidence type="ECO:0000256" key="4">
    <source>
        <dbReference type="ARBA" id="ARBA00007974"/>
    </source>
</evidence>
<dbReference type="Gene3D" id="2.10.70.40">
    <property type="entry name" value="peptidoglycan hydrolase"/>
    <property type="match status" value="1"/>
</dbReference>
<evidence type="ECO:0000256" key="10">
    <source>
        <dbReference type="ARBA" id="ARBA00030835"/>
    </source>
</evidence>
<accession>A0A430HJ38</accession>
<dbReference type="GO" id="GO:0071973">
    <property type="term" value="P:bacterial-type flagellum-dependent cell motility"/>
    <property type="evidence" value="ECO:0007669"/>
    <property type="project" value="TreeGrafter"/>
</dbReference>
<comment type="function">
    <text evidence="1">Flagellum-specific muramidase which hydrolyzes the peptidoglycan layer to assemble the rod structure in the periplasmic space.</text>
</comment>
<keyword evidence="12" id="KW-0969">Cilium</keyword>
<dbReference type="RefSeq" id="WP_126075358.1">
    <property type="nucleotide sequence ID" value="NZ_CP051166.1"/>
</dbReference>
<keyword evidence="13" id="KW-1185">Reference proteome</keyword>
<protein>
    <recommendedName>
        <fullName evidence="5">Peptidoglycan hydrolase FlgJ</fullName>
    </recommendedName>
    <alternativeName>
        <fullName evidence="10">Muramidase FlgJ</fullName>
    </alternativeName>
</protein>
<proteinExistence type="inferred from homology"/>
<evidence type="ECO:0000313" key="12">
    <source>
        <dbReference type="EMBL" id="RSZ57546.1"/>
    </source>
</evidence>
<evidence type="ECO:0000256" key="2">
    <source>
        <dbReference type="ARBA" id="ARBA00004418"/>
    </source>
</evidence>
<evidence type="ECO:0000259" key="11">
    <source>
        <dbReference type="SMART" id="SM00047"/>
    </source>
</evidence>
<dbReference type="InterPro" id="IPR002901">
    <property type="entry name" value="MGlyc_endo_b_GlcNAc-like_dom"/>
</dbReference>
<feature type="domain" description="Mannosyl-glycoprotein endo-beta-N-acetylglucosamidase-like" evidence="11">
    <location>
        <begin position="165"/>
        <end position="324"/>
    </location>
</feature>
<keyword evidence="8" id="KW-0326">Glycosidase</keyword>
<dbReference type="PANTHER" id="PTHR33308">
    <property type="entry name" value="PEPTIDOGLYCAN HYDROLASE FLGJ"/>
    <property type="match status" value="1"/>
</dbReference>
<evidence type="ECO:0000256" key="9">
    <source>
        <dbReference type="ARBA" id="ARBA00023316"/>
    </source>
</evidence>
<keyword evidence="7 12" id="KW-0378">Hydrolase</keyword>
<dbReference type="AlphaFoldDB" id="A0A430HJ38"/>
<dbReference type="FunFam" id="2.10.70.40:FF:000001">
    <property type="entry name" value="Flagellar assembly peptidoglycan hydrolase FlgJ"/>
    <property type="match status" value="1"/>
</dbReference>
<dbReference type="GO" id="GO:0004040">
    <property type="term" value="F:amidase activity"/>
    <property type="evidence" value="ECO:0007669"/>
    <property type="project" value="InterPro"/>
</dbReference>
<dbReference type="NCBIfam" id="TIGR02541">
    <property type="entry name" value="flagell_FlgJ"/>
    <property type="match status" value="1"/>
</dbReference>
<dbReference type="GO" id="GO:0042597">
    <property type="term" value="C:periplasmic space"/>
    <property type="evidence" value="ECO:0007669"/>
    <property type="project" value="UniProtKB-SubCell"/>
</dbReference>
<dbReference type="GO" id="GO:0071555">
    <property type="term" value="P:cell wall organization"/>
    <property type="evidence" value="ECO:0007669"/>
    <property type="project" value="UniProtKB-KW"/>
</dbReference>
<evidence type="ECO:0000256" key="6">
    <source>
        <dbReference type="ARBA" id="ARBA00022764"/>
    </source>
</evidence>
<dbReference type="InterPro" id="IPR051056">
    <property type="entry name" value="Glycosyl_Hydrolase_73"/>
</dbReference>
<keyword evidence="12" id="KW-0282">Flagellum</keyword>
<comment type="similarity">
    <text evidence="3">In the N-terminal section; belongs to the FlgJ family.</text>
</comment>
<dbReference type="Pfam" id="PF01832">
    <property type="entry name" value="Glucosaminidase"/>
    <property type="match status" value="1"/>
</dbReference>
<dbReference type="OrthoDB" id="289937at2"/>
<dbReference type="Gene3D" id="1.10.530.10">
    <property type="match status" value="1"/>
</dbReference>
<comment type="subcellular location">
    <subcellularLocation>
        <location evidence="2">Periplasm</location>
    </subcellularLocation>
</comment>
<keyword evidence="9" id="KW-0961">Cell wall biogenesis/degradation</keyword>
<dbReference type="GO" id="GO:0016798">
    <property type="term" value="F:hydrolase activity, acting on glycosyl bonds"/>
    <property type="evidence" value="ECO:0007669"/>
    <property type="project" value="UniProtKB-KW"/>
</dbReference>
<dbReference type="PANTHER" id="PTHR33308:SF9">
    <property type="entry name" value="PEPTIDOGLYCAN HYDROLASE FLGJ"/>
    <property type="match status" value="1"/>
</dbReference>
<keyword evidence="12" id="KW-0966">Cell projection</keyword>
<evidence type="ECO:0000256" key="8">
    <source>
        <dbReference type="ARBA" id="ARBA00023295"/>
    </source>
</evidence>
<comment type="similarity">
    <text evidence="4">In the C-terminal section; belongs to the glycosyl hydrolase 73 family.</text>
</comment>
<sequence>MIGPSNDLSSKFALDTNALGGLKQSAKDGSPEALKTASTQFEAMFINMMMKSMRDATPQGEGMLDSQQTKTFTTMLDQQMSQNLAKRGVGLADVLIRQLSTTAANAQALAIHGDPTAQPAQPFTIANDQPAKRIAMPPGRDAGEMIKSPAALLTPATSAVPSTPGVSASGRPQSPHVRAFQEKLGAHADEAARATGIPAKFMLGQAALESGWGRREIRNADGGTSHNLFGIKAGPGWTGKVATAVTTEYVNGKPQTRVEKFRAYDSYADSFKDYAKLITTNPRYEKVLANAQDAAGFAHGLQKAGYATDPLYAAKLTKIIQRNLA</sequence>
<gene>
    <name evidence="12" type="primary">flgJ</name>
    <name evidence="12" type="ORF">EJB06_17760</name>
</gene>
<keyword evidence="6" id="KW-0574">Periplasm</keyword>
<dbReference type="GO" id="GO:0044780">
    <property type="term" value="P:bacterial-type flagellum assembly"/>
    <property type="evidence" value="ECO:0007669"/>
    <property type="project" value="InterPro"/>
</dbReference>
<evidence type="ECO:0000256" key="3">
    <source>
        <dbReference type="ARBA" id="ARBA00006880"/>
    </source>
</evidence>
<reference evidence="12 13" key="1">
    <citation type="submission" date="2018-12" db="EMBL/GenBank/DDBJ databases">
        <authorList>
            <person name="Yang E."/>
        </authorList>
    </citation>
    <scope>NUCLEOTIDE SEQUENCE [LARGE SCALE GENOMIC DNA]</scope>
    <source>
        <strain evidence="12 13">SOD</strain>
    </source>
</reference>
<evidence type="ECO:0000256" key="7">
    <source>
        <dbReference type="ARBA" id="ARBA00022801"/>
    </source>
</evidence>
<dbReference type="Pfam" id="PF10135">
    <property type="entry name" value="Rod-binding"/>
    <property type="match status" value="1"/>
</dbReference>
<dbReference type="SMART" id="SM00047">
    <property type="entry name" value="LYZ2"/>
    <property type="match status" value="1"/>
</dbReference>
<organism evidence="12 13">
    <name type="scientific">Massilia atriviolacea</name>
    <dbReference type="NCBI Taxonomy" id="2495579"/>
    <lineage>
        <taxon>Bacteria</taxon>
        <taxon>Pseudomonadati</taxon>
        <taxon>Pseudomonadota</taxon>
        <taxon>Betaproteobacteria</taxon>
        <taxon>Burkholderiales</taxon>
        <taxon>Oxalobacteraceae</taxon>
        <taxon>Telluria group</taxon>
        <taxon>Massilia</taxon>
    </lineage>
</organism>
<dbReference type="InterPro" id="IPR019301">
    <property type="entry name" value="Flagellar_prot_FlgJ_N"/>
</dbReference>
<comment type="caution">
    <text evidence="12">The sequence shown here is derived from an EMBL/GenBank/DDBJ whole genome shotgun (WGS) entry which is preliminary data.</text>
</comment>
<dbReference type="EMBL" id="RXLQ01000009">
    <property type="protein sequence ID" value="RSZ57546.1"/>
    <property type="molecule type" value="Genomic_DNA"/>
</dbReference>
<evidence type="ECO:0000313" key="13">
    <source>
        <dbReference type="Proteomes" id="UP000278085"/>
    </source>
</evidence>
<dbReference type="Proteomes" id="UP000278085">
    <property type="component" value="Unassembled WGS sequence"/>
</dbReference>
<dbReference type="PRINTS" id="PR01002">
    <property type="entry name" value="FLGFLGJ"/>
</dbReference>
<name>A0A430HJ38_9BURK</name>
<dbReference type="InterPro" id="IPR013377">
    <property type="entry name" value="FlgJ"/>
</dbReference>
<evidence type="ECO:0000256" key="1">
    <source>
        <dbReference type="ARBA" id="ARBA00002954"/>
    </source>
</evidence>